<keyword evidence="3" id="KW-0378">Hydrolase</keyword>
<evidence type="ECO:0000313" key="6">
    <source>
        <dbReference type="Proteomes" id="UP000198956"/>
    </source>
</evidence>
<dbReference type="Proteomes" id="UP000198956">
    <property type="component" value="Unassembled WGS sequence"/>
</dbReference>
<dbReference type="AlphaFoldDB" id="A0A1G7ZE33"/>
<dbReference type="SUPFAM" id="SSF52096">
    <property type="entry name" value="ClpP/crotonase"/>
    <property type="match status" value="1"/>
</dbReference>
<reference evidence="5 6" key="1">
    <citation type="submission" date="2016-10" db="EMBL/GenBank/DDBJ databases">
        <authorList>
            <person name="de Groot N.N."/>
        </authorList>
    </citation>
    <scope>NUCLEOTIDE SEQUENCE [LARGE SCALE GENOMIC DNA]</scope>
    <source>
        <strain evidence="5 6">L 420-91</strain>
    </source>
</reference>
<evidence type="ECO:0000256" key="2">
    <source>
        <dbReference type="ARBA" id="ARBA00011915"/>
    </source>
</evidence>
<dbReference type="PANTHER" id="PTHR43176:SF3">
    <property type="entry name" value="3-HYDROXYISOBUTYRYL-COA HYDROLASE, MITOCHONDRIAL"/>
    <property type="match status" value="1"/>
</dbReference>
<dbReference type="Pfam" id="PF16113">
    <property type="entry name" value="ECH_2"/>
    <property type="match status" value="1"/>
</dbReference>
<dbReference type="GO" id="GO:0003860">
    <property type="term" value="F:3-hydroxyisobutyryl-CoA hydrolase activity"/>
    <property type="evidence" value="ECO:0007669"/>
    <property type="project" value="UniProtKB-EC"/>
</dbReference>
<evidence type="ECO:0000256" key="3">
    <source>
        <dbReference type="ARBA" id="ARBA00022801"/>
    </source>
</evidence>
<dbReference type="EC" id="3.1.2.4" evidence="2"/>
<comment type="catalytic activity">
    <reaction evidence="1">
        <text>3-hydroxy-2-methylpropanoyl-CoA + H2O = 3-hydroxy-2-methylpropanoate + CoA + H(+)</text>
        <dbReference type="Rhea" id="RHEA:20888"/>
        <dbReference type="ChEBI" id="CHEBI:11805"/>
        <dbReference type="ChEBI" id="CHEBI:15377"/>
        <dbReference type="ChEBI" id="CHEBI:15378"/>
        <dbReference type="ChEBI" id="CHEBI:57287"/>
        <dbReference type="ChEBI" id="CHEBI:57340"/>
        <dbReference type="EC" id="3.1.2.4"/>
    </reaction>
</comment>
<dbReference type="GO" id="GO:0016853">
    <property type="term" value="F:isomerase activity"/>
    <property type="evidence" value="ECO:0007669"/>
    <property type="project" value="UniProtKB-KW"/>
</dbReference>
<dbReference type="OrthoDB" id="9775794at2"/>
<dbReference type="PANTHER" id="PTHR43176">
    <property type="entry name" value="3-HYDROXYISOBUTYRYL-COA HYDROLASE-RELATED"/>
    <property type="match status" value="1"/>
</dbReference>
<organism evidence="5 6">
    <name type="scientific">Aneurinibacillus thermoaerophilus</name>
    <dbReference type="NCBI Taxonomy" id="143495"/>
    <lineage>
        <taxon>Bacteria</taxon>
        <taxon>Bacillati</taxon>
        <taxon>Bacillota</taxon>
        <taxon>Bacilli</taxon>
        <taxon>Bacillales</taxon>
        <taxon>Paenibacillaceae</taxon>
        <taxon>Aneurinibacillus group</taxon>
        <taxon>Aneurinibacillus</taxon>
    </lineage>
</organism>
<protein>
    <recommendedName>
        <fullName evidence="2">3-hydroxyisobutyryl-CoA hydrolase</fullName>
        <ecNumber evidence="2">3.1.2.4</ecNumber>
    </recommendedName>
</protein>
<gene>
    <name evidence="5" type="ORF">SAMN04489735_101053</name>
</gene>
<dbReference type="EMBL" id="FNDE01000010">
    <property type="protein sequence ID" value="SDH07012.1"/>
    <property type="molecule type" value="Genomic_DNA"/>
</dbReference>
<evidence type="ECO:0000256" key="1">
    <source>
        <dbReference type="ARBA" id="ARBA00001709"/>
    </source>
</evidence>
<dbReference type="NCBIfam" id="NF004127">
    <property type="entry name" value="PRK05617.1"/>
    <property type="match status" value="1"/>
</dbReference>
<proteinExistence type="predicted"/>
<sequence>MENAVQANNEVLFSVTNGVGHILLNRPKAINALSIRMVEEIGKRLTEWEQDDSVAIIIIEGAGEKGLCAGGDMRSFYDKRNDNVEAHALTFFSTEYKMNLALYRYTKPIVAYMNGIVMGGGVGLSIFASDRVVTERSKLSMPEMNIGFFPDVGGSYFLNQMPGHMGRYLALTAHLFNGADAIYLGAADHYMESTNWDALKKDVQTMDWIACGGRKVVEDKLREIIQKYTVKEVPESQLANVQDKVDKHFAHNSVADILASLDASAAEGDEWAAETAKTLRSKSPISMAVALEQLIRGKNMSAADCFRMEMNMSMHFMHSHDFYEGVRSVLVDKDRNPNWRPASIEEVKREDVEAFFKNPWEGGQHPLADE</sequence>
<keyword evidence="5" id="KW-0413">Isomerase</keyword>
<dbReference type="InterPro" id="IPR029045">
    <property type="entry name" value="ClpP/crotonase-like_dom_sf"/>
</dbReference>
<dbReference type="InterPro" id="IPR045004">
    <property type="entry name" value="ECH_dom"/>
</dbReference>
<dbReference type="FunFam" id="3.90.226.10:FF:000026">
    <property type="entry name" value="3-hydroxyisobutyryl-CoA hydrolase, mitochondrial"/>
    <property type="match status" value="1"/>
</dbReference>
<evidence type="ECO:0000313" key="5">
    <source>
        <dbReference type="EMBL" id="SDH07012.1"/>
    </source>
</evidence>
<dbReference type="RefSeq" id="WP_091260319.1">
    <property type="nucleotide sequence ID" value="NZ_FNDE01000010.1"/>
</dbReference>
<name>A0A1G7ZE33_ANETH</name>
<dbReference type="Gene3D" id="3.90.226.10">
    <property type="entry name" value="2-enoyl-CoA Hydratase, Chain A, domain 1"/>
    <property type="match status" value="1"/>
</dbReference>
<accession>A0A1G7ZE33</accession>
<dbReference type="CDD" id="cd06558">
    <property type="entry name" value="crotonase-like"/>
    <property type="match status" value="1"/>
</dbReference>
<evidence type="ECO:0000259" key="4">
    <source>
        <dbReference type="Pfam" id="PF16113"/>
    </source>
</evidence>
<dbReference type="GO" id="GO:0006574">
    <property type="term" value="P:L-valine catabolic process"/>
    <property type="evidence" value="ECO:0007669"/>
    <property type="project" value="TreeGrafter"/>
</dbReference>
<feature type="domain" description="Enoyl-CoA hydratase/isomerase" evidence="4">
    <location>
        <begin position="19"/>
        <end position="356"/>
    </location>
</feature>
<dbReference type="InterPro" id="IPR032259">
    <property type="entry name" value="HIBYL-CoA-H"/>
</dbReference>